<protein>
    <submittedName>
        <fullName evidence="1">Zinc-binding protein</fullName>
    </submittedName>
</protein>
<accession>A0A316MDS1</accession>
<dbReference type="EMBL" id="QAMZ01000007">
    <property type="protein sequence ID" value="PWL55379.1"/>
    <property type="molecule type" value="Genomic_DNA"/>
</dbReference>
<organism evidence="1 2">
    <name type="scientific">Clostridium cadaveris</name>
    <dbReference type="NCBI Taxonomy" id="1529"/>
    <lineage>
        <taxon>Bacteria</taxon>
        <taxon>Bacillati</taxon>
        <taxon>Bacillota</taxon>
        <taxon>Clostridia</taxon>
        <taxon>Eubacteriales</taxon>
        <taxon>Clostridiaceae</taxon>
        <taxon>Clostridium</taxon>
    </lineage>
</organism>
<reference evidence="1 2" key="1">
    <citation type="submission" date="2018-03" db="EMBL/GenBank/DDBJ databases">
        <title>The uncultured portion of the human microbiome is neutrally assembled.</title>
        <authorList>
            <person name="Jeraldo P."/>
            <person name="Boardman L."/>
            <person name="White B.A."/>
            <person name="Nelson H."/>
            <person name="Goldenfeld N."/>
            <person name="Chia N."/>
        </authorList>
    </citation>
    <scope>NUCLEOTIDE SEQUENCE [LARGE SCALE GENOMIC DNA]</scope>
    <source>
        <strain evidence="1">CIM:MAG 903</strain>
    </source>
</reference>
<gene>
    <name evidence="1" type="ORF">DBY38_02050</name>
</gene>
<evidence type="ECO:0000313" key="1">
    <source>
        <dbReference type="EMBL" id="PWL55379.1"/>
    </source>
</evidence>
<evidence type="ECO:0000313" key="2">
    <source>
        <dbReference type="Proteomes" id="UP000246114"/>
    </source>
</evidence>
<name>A0A316MDS1_9CLOT</name>
<sequence>MEVEKEYERIKGLFQESNENQLQLIDGAIWEAARLRVELNDLNKIIKKSGLIKVHPDNPGMQKELPVSKLVVKVRANYLNYIAKLSNLLGENIEDDEDDLNEYE</sequence>
<proteinExistence type="predicted"/>
<dbReference type="Proteomes" id="UP000246114">
    <property type="component" value="Unassembled WGS sequence"/>
</dbReference>
<dbReference type="AlphaFoldDB" id="A0A316MDS1"/>
<comment type="caution">
    <text evidence="1">The sequence shown here is derived from an EMBL/GenBank/DDBJ whole genome shotgun (WGS) entry which is preliminary data.</text>
</comment>